<gene>
    <name evidence="1" type="ORF">SORBI_3001G365500</name>
</gene>
<proteinExistence type="predicted"/>
<reference evidence="1 2" key="1">
    <citation type="journal article" date="2009" name="Nature">
        <title>The Sorghum bicolor genome and the diversification of grasses.</title>
        <authorList>
            <person name="Paterson A.H."/>
            <person name="Bowers J.E."/>
            <person name="Bruggmann R."/>
            <person name="Dubchak I."/>
            <person name="Grimwood J."/>
            <person name="Gundlach H."/>
            <person name="Haberer G."/>
            <person name="Hellsten U."/>
            <person name="Mitros T."/>
            <person name="Poliakov A."/>
            <person name="Schmutz J."/>
            <person name="Spannagl M."/>
            <person name="Tang H."/>
            <person name="Wang X."/>
            <person name="Wicker T."/>
            <person name="Bharti A.K."/>
            <person name="Chapman J."/>
            <person name="Feltus F.A."/>
            <person name="Gowik U."/>
            <person name="Grigoriev I.V."/>
            <person name="Lyons E."/>
            <person name="Maher C.A."/>
            <person name="Martis M."/>
            <person name="Narechania A."/>
            <person name="Otillar R.P."/>
            <person name="Penning B.W."/>
            <person name="Salamov A.A."/>
            <person name="Wang Y."/>
            <person name="Zhang L."/>
            <person name="Carpita N.C."/>
            <person name="Freeling M."/>
            <person name="Gingle A.R."/>
            <person name="Hash C.T."/>
            <person name="Keller B."/>
            <person name="Klein P."/>
            <person name="Kresovich S."/>
            <person name="McCann M.C."/>
            <person name="Ming R."/>
            <person name="Peterson D.G."/>
            <person name="Mehboob-ur-Rahman"/>
            <person name="Ware D."/>
            <person name="Westhoff P."/>
            <person name="Mayer K.F."/>
            <person name="Messing J."/>
            <person name="Rokhsar D.S."/>
        </authorList>
    </citation>
    <scope>NUCLEOTIDE SEQUENCE [LARGE SCALE GENOMIC DNA]</scope>
    <source>
        <strain evidence="2">cv. BTx623</strain>
    </source>
</reference>
<organism evidence="1 2">
    <name type="scientific">Sorghum bicolor</name>
    <name type="common">Sorghum</name>
    <name type="synonym">Sorghum vulgare</name>
    <dbReference type="NCBI Taxonomy" id="4558"/>
    <lineage>
        <taxon>Eukaryota</taxon>
        <taxon>Viridiplantae</taxon>
        <taxon>Streptophyta</taxon>
        <taxon>Embryophyta</taxon>
        <taxon>Tracheophyta</taxon>
        <taxon>Spermatophyta</taxon>
        <taxon>Magnoliopsida</taxon>
        <taxon>Liliopsida</taxon>
        <taxon>Poales</taxon>
        <taxon>Poaceae</taxon>
        <taxon>PACMAD clade</taxon>
        <taxon>Panicoideae</taxon>
        <taxon>Andropogonodae</taxon>
        <taxon>Andropogoneae</taxon>
        <taxon>Sorghinae</taxon>
        <taxon>Sorghum</taxon>
    </lineage>
</organism>
<dbReference type="AlphaFoldDB" id="A0A1B6QN27"/>
<sequence length="62" mass="7262">MLQYKHCCNSRLPRVTDKRVYAGLICACCMNKFGLCIHQLHSSVRLSKSIFYLMFLCTDLRM</sequence>
<protein>
    <submittedName>
        <fullName evidence="1">Uncharacterized protein</fullName>
    </submittedName>
</protein>
<dbReference type="InParanoid" id="A0A1B6QN27"/>
<keyword evidence="2" id="KW-1185">Reference proteome</keyword>
<reference evidence="2" key="2">
    <citation type="journal article" date="2018" name="Plant J.">
        <title>The Sorghum bicolor reference genome: improved assembly, gene annotations, a transcriptome atlas, and signatures of genome organization.</title>
        <authorList>
            <person name="McCormick R.F."/>
            <person name="Truong S.K."/>
            <person name="Sreedasyam A."/>
            <person name="Jenkins J."/>
            <person name="Shu S."/>
            <person name="Sims D."/>
            <person name="Kennedy M."/>
            <person name="Amirebrahimi M."/>
            <person name="Weers B.D."/>
            <person name="McKinley B."/>
            <person name="Mattison A."/>
            <person name="Morishige D.T."/>
            <person name="Grimwood J."/>
            <person name="Schmutz J."/>
            <person name="Mullet J.E."/>
        </authorList>
    </citation>
    <scope>NUCLEOTIDE SEQUENCE [LARGE SCALE GENOMIC DNA]</scope>
    <source>
        <strain evidence="2">cv. BTx623</strain>
    </source>
</reference>
<dbReference type="EMBL" id="CM000760">
    <property type="protein sequence ID" value="KXG39326.1"/>
    <property type="molecule type" value="Genomic_DNA"/>
</dbReference>
<evidence type="ECO:0000313" key="2">
    <source>
        <dbReference type="Proteomes" id="UP000000768"/>
    </source>
</evidence>
<accession>A0A1B6QN27</accession>
<dbReference type="Gramene" id="KXG39326">
    <property type="protein sequence ID" value="KXG39326"/>
    <property type="gene ID" value="SORBI_3001G365500"/>
</dbReference>
<name>A0A1B6QN27_SORBI</name>
<evidence type="ECO:0000313" key="1">
    <source>
        <dbReference type="EMBL" id="KXG39326.1"/>
    </source>
</evidence>
<dbReference type="Proteomes" id="UP000000768">
    <property type="component" value="Chromosome 1"/>
</dbReference>